<comment type="caution">
    <text evidence="1">The sequence shown here is derived from an EMBL/GenBank/DDBJ whole genome shotgun (WGS) entry which is preliminary data.</text>
</comment>
<sequence length="226" mass="24773">MLSCLSLTGYKGASDLFIDANVQLSLAGARRLAEAGRKVHLVMPDQGEYDRTYRMFKPAMSLMPPGVTLGHLKEGQGRQFSFEGLFQESGPDSSPAGQQADTYIVINATSVELNNVRDYVNRMAPPGEQTGHRKRIKLADCVLIWQVIRDKQGLVGLVAVQFFSAAMHTFPNMMLPRATPDELWLGMSELENCDAKSHTPVLVVGTVTADCTEMSLGHAKQDSCKI</sequence>
<keyword evidence="2" id="KW-1185">Reference proteome</keyword>
<name>A0ABQ7GLY6_DUNSA</name>
<organism evidence="1 2">
    <name type="scientific">Dunaliella salina</name>
    <name type="common">Green alga</name>
    <name type="synonym">Protococcus salinus</name>
    <dbReference type="NCBI Taxonomy" id="3046"/>
    <lineage>
        <taxon>Eukaryota</taxon>
        <taxon>Viridiplantae</taxon>
        <taxon>Chlorophyta</taxon>
        <taxon>core chlorophytes</taxon>
        <taxon>Chlorophyceae</taxon>
        <taxon>CS clade</taxon>
        <taxon>Chlamydomonadales</taxon>
        <taxon>Dunaliellaceae</taxon>
        <taxon>Dunaliella</taxon>
    </lineage>
</organism>
<dbReference type="EMBL" id="MU069696">
    <property type="protein sequence ID" value="KAF5835624.1"/>
    <property type="molecule type" value="Genomic_DNA"/>
</dbReference>
<reference evidence="1" key="1">
    <citation type="submission" date="2017-08" db="EMBL/GenBank/DDBJ databases">
        <authorList>
            <person name="Polle J.E."/>
            <person name="Barry K."/>
            <person name="Cushman J."/>
            <person name="Schmutz J."/>
            <person name="Tran D."/>
            <person name="Hathwaick L.T."/>
            <person name="Yim W.C."/>
            <person name="Jenkins J."/>
            <person name="Mckie-Krisberg Z.M."/>
            <person name="Prochnik S."/>
            <person name="Lindquist E."/>
            <person name="Dockter R.B."/>
            <person name="Adam C."/>
            <person name="Molina H."/>
            <person name="Bunkerborg J."/>
            <person name="Jin E."/>
            <person name="Buchheim M."/>
            <person name="Magnuson J."/>
        </authorList>
    </citation>
    <scope>NUCLEOTIDE SEQUENCE</scope>
    <source>
        <strain evidence="1">CCAP 19/18</strain>
    </source>
</reference>
<protein>
    <submittedName>
        <fullName evidence="1">Uncharacterized protein</fullName>
    </submittedName>
</protein>
<dbReference type="InterPro" id="IPR044687">
    <property type="entry name" value="LPA3"/>
</dbReference>
<dbReference type="PANTHER" id="PTHR34051:SF2">
    <property type="entry name" value="PROTEIN LPA3"/>
    <property type="match status" value="1"/>
</dbReference>
<evidence type="ECO:0000313" key="2">
    <source>
        <dbReference type="Proteomes" id="UP000815325"/>
    </source>
</evidence>
<gene>
    <name evidence="1" type="ORF">DUNSADRAFT_7126</name>
</gene>
<evidence type="ECO:0000313" key="1">
    <source>
        <dbReference type="EMBL" id="KAF5835624.1"/>
    </source>
</evidence>
<accession>A0ABQ7GLY6</accession>
<proteinExistence type="predicted"/>
<dbReference type="Proteomes" id="UP000815325">
    <property type="component" value="Unassembled WGS sequence"/>
</dbReference>
<dbReference type="PANTHER" id="PTHR34051">
    <property type="entry name" value="PROTEIN LOW PSII ACCUMULATION 3, CHLOROPLASTIC"/>
    <property type="match status" value="1"/>
</dbReference>